<gene>
    <name evidence="2" type="ORF">BCR43DRAFT_495759</name>
</gene>
<evidence type="ECO:0000313" key="3">
    <source>
        <dbReference type="Proteomes" id="UP000242180"/>
    </source>
</evidence>
<proteinExistence type="predicted"/>
<sequence length="331" mass="37911">MTPAEDDLSGSCQKELGDFFQRVGLLETRQCFDTELVVLSRQHYANLPAEIEKLCHRLLTLVTRTTAHISPSDTTTTEPVAIKGEETAETEKDVDTDTAKRKREDDKEEEADEGAHKSKRQDREQVQIRASKAEVDQRLETFVQAKKERIDASNRAEFLNRPDPTSTDVTCARADAREINRNMQMKFDIVNNEDGPLARSRKEVVQKKPSEEDQDTMHRERVRNLEEHLNVQFEPPTAFTLIDRIRILEDRLMDLERDLPAWAAAHFNQPHQIPQPKTVIQRPRDDYVVVPPPSKANPGSIQAALARSNSSLTRAVLEQFRKQQQQGKEQD</sequence>
<reference evidence="2 3" key="1">
    <citation type="submission" date="2016-07" db="EMBL/GenBank/DDBJ databases">
        <title>Pervasive Adenine N6-methylation of Active Genes in Fungi.</title>
        <authorList>
            <consortium name="DOE Joint Genome Institute"/>
            <person name="Mondo S.J."/>
            <person name="Dannebaum R.O."/>
            <person name="Kuo R.C."/>
            <person name="Labutti K."/>
            <person name="Haridas S."/>
            <person name="Kuo A."/>
            <person name="Salamov A."/>
            <person name="Ahrendt S.R."/>
            <person name="Lipzen A."/>
            <person name="Sullivan W."/>
            <person name="Andreopoulos W.B."/>
            <person name="Clum A."/>
            <person name="Lindquist E."/>
            <person name="Daum C."/>
            <person name="Ramamoorthy G.K."/>
            <person name="Gryganskyi A."/>
            <person name="Culley D."/>
            <person name="Magnuson J.K."/>
            <person name="James T.Y."/>
            <person name="O'Malley M.A."/>
            <person name="Stajich J.E."/>
            <person name="Spatafora J.W."/>
            <person name="Visel A."/>
            <person name="Grigoriev I.V."/>
        </authorList>
    </citation>
    <scope>NUCLEOTIDE SEQUENCE [LARGE SCALE GENOMIC DNA]</scope>
    <source>
        <strain evidence="2 3">NRRL 2496</strain>
    </source>
</reference>
<feature type="compositionally biased region" description="Basic and acidic residues" evidence="1">
    <location>
        <begin position="113"/>
        <end position="128"/>
    </location>
</feature>
<feature type="compositionally biased region" description="Basic and acidic residues" evidence="1">
    <location>
        <begin position="83"/>
        <end position="105"/>
    </location>
</feature>
<keyword evidence="3" id="KW-1185">Reference proteome</keyword>
<feature type="compositionally biased region" description="Basic and acidic residues" evidence="1">
    <location>
        <begin position="200"/>
        <end position="218"/>
    </location>
</feature>
<dbReference type="Proteomes" id="UP000242180">
    <property type="component" value="Unassembled WGS sequence"/>
</dbReference>
<organism evidence="2 3">
    <name type="scientific">Syncephalastrum racemosum</name>
    <name type="common">Filamentous fungus</name>
    <dbReference type="NCBI Taxonomy" id="13706"/>
    <lineage>
        <taxon>Eukaryota</taxon>
        <taxon>Fungi</taxon>
        <taxon>Fungi incertae sedis</taxon>
        <taxon>Mucoromycota</taxon>
        <taxon>Mucoromycotina</taxon>
        <taxon>Mucoromycetes</taxon>
        <taxon>Mucorales</taxon>
        <taxon>Syncephalastraceae</taxon>
        <taxon>Syncephalastrum</taxon>
    </lineage>
</organism>
<dbReference type="OMA" id="WEAKERI"/>
<dbReference type="STRING" id="13706.A0A1X2H6C8"/>
<dbReference type="EMBL" id="MCGN01000008">
    <property type="protein sequence ID" value="ORY94035.1"/>
    <property type="molecule type" value="Genomic_DNA"/>
</dbReference>
<feature type="region of interest" description="Disordered" evidence="1">
    <location>
        <begin position="198"/>
        <end position="218"/>
    </location>
</feature>
<name>A0A1X2H6C8_SYNRA</name>
<comment type="caution">
    <text evidence="2">The sequence shown here is derived from an EMBL/GenBank/DDBJ whole genome shotgun (WGS) entry which is preliminary data.</text>
</comment>
<evidence type="ECO:0000313" key="2">
    <source>
        <dbReference type="EMBL" id="ORY94035.1"/>
    </source>
</evidence>
<protein>
    <submittedName>
        <fullName evidence="2">Uncharacterized protein</fullName>
    </submittedName>
</protein>
<dbReference type="AlphaFoldDB" id="A0A1X2H6C8"/>
<accession>A0A1X2H6C8</accession>
<evidence type="ECO:0000256" key="1">
    <source>
        <dbReference type="SAM" id="MobiDB-lite"/>
    </source>
</evidence>
<feature type="region of interest" description="Disordered" evidence="1">
    <location>
        <begin position="70"/>
        <end position="128"/>
    </location>
</feature>
<dbReference type="OrthoDB" id="5531344at2759"/>
<dbReference type="InParanoid" id="A0A1X2H6C8"/>